<evidence type="ECO:0000313" key="1">
    <source>
        <dbReference type="EMBL" id="EAY07161.1"/>
    </source>
</evidence>
<reference evidence="1" key="1">
    <citation type="submission" date="2006-10" db="EMBL/GenBank/DDBJ databases">
        <authorList>
            <person name="Amadeo P."/>
            <person name="Zhao Q."/>
            <person name="Wortman J."/>
            <person name="Fraser-Liggett C."/>
            <person name="Carlton J."/>
        </authorList>
    </citation>
    <scope>NUCLEOTIDE SEQUENCE</scope>
    <source>
        <strain evidence="1">G3</strain>
    </source>
</reference>
<accession>A2EJJ1</accession>
<evidence type="ECO:0000313" key="2">
    <source>
        <dbReference type="Proteomes" id="UP000001542"/>
    </source>
</evidence>
<dbReference type="InParanoid" id="A2EJJ1"/>
<dbReference type="Proteomes" id="UP000001542">
    <property type="component" value="Unassembled WGS sequence"/>
</dbReference>
<sequence length="190" mass="21754">MDLVNVICCKCGACKLTLGDQIQNVSESHRNAARSLGIEEPKFFNLEHGCLSTLFESNIRVSKPSEHIYKLSCKSCNKPFYIYLSNNRTMAITKKGKYKASRRLSNSLDDDVYSSYKPNPDSIRDLIKIKGNVRSPVMLPQIHNTPDSIKPMEPLEPYNDFVFQDQEIVHDCMFGSYNFDYMATEQFIFA</sequence>
<dbReference type="RefSeq" id="XP_001319384.1">
    <property type="nucleotide sequence ID" value="XM_001319349.1"/>
</dbReference>
<name>A2EJJ1_TRIV3</name>
<organism evidence="1 2">
    <name type="scientific">Trichomonas vaginalis (strain ATCC PRA-98 / G3)</name>
    <dbReference type="NCBI Taxonomy" id="412133"/>
    <lineage>
        <taxon>Eukaryota</taxon>
        <taxon>Metamonada</taxon>
        <taxon>Parabasalia</taxon>
        <taxon>Trichomonadida</taxon>
        <taxon>Trichomonadidae</taxon>
        <taxon>Trichomonas</taxon>
    </lineage>
</organism>
<dbReference type="VEuPathDB" id="TrichDB:TVAGG3_0617690"/>
<dbReference type="VEuPathDB" id="TrichDB:TVAG_197740"/>
<protein>
    <submittedName>
        <fullName evidence="1">Uncharacterized protein</fullName>
    </submittedName>
</protein>
<reference evidence="1" key="2">
    <citation type="journal article" date="2007" name="Science">
        <title>Draft genome sequence of the sexually transmitted pathogen Trichomonas vaginalis.</title>
        <authorList>
            <person name="Carlton J.M."/>
            <person name="Hirt R.P."/>
            <person name="Silva J.C."/>
            <person name="Delcher A.L."/>
            <person name="Schatz M."/>
            <person name="Zhao Q."/>
            <person name="Wortman J.R."/>
            <person name="Bidwell S.L."/>
            <person name="Alsmark U.C.M."/>
            <person name="Besteiro S."/>
            <person name="Sicheritz-Ponten T."/>
            <person name="Noel C.J."/>
            <person name="Dacks J.B."/>
            <person name="Foster P.G."/>
            <person name="Simillion C."/>
            <person name="Van de Peer Y."/>
            <person name="Miranda-Saavedra D."/>
            <person name="Barton G.J."/>
            <person name="Westrop G.D."/>
            <person name="Mueller S."/>
            <person name="Dessi D."/>
            <person name="Fiori P.L."/>
            <person name="Ren Q."/>
            <person name="Paulsen I."/>
            <person name="Zhang H."/>
            <person name="Bastida-Corcuera F.D."/>
            <person name="Simoes-Barbosa A."/>
            <person name="Brown M.T."/>
            <person name="Hayes R.D."/>
            <person name="Mukherjee M."/>
            <person name="Okumura C.Y."/>
            <person name="Schneider R."/>
            <person name="Smith A.J."/>
            <person name="Vanacova S."/>
            <person name="Villalvazo M."/>
            <person name="Haas B.J."/>
            <person name="Pertea M."/>
            <person name="Feldblyum T.V."/>
            <person name="Utterback T.R."/>
            <person name="Shu C.L."/>
            <person name="Osoegawa K."/>
            <person name="de Jong P.J."/>
            <person name="Hrdy I."/>
            <person name="Horvathova L."/>
            <person name="Zubacova Z."/>
            <person name="Dolezal P."/>
            <person name="Malik S.B."/>
            <person name="Logsdon J.M. Jr."/>
            <person name="Henze K."/>
            <person name="Gupta A."/>
            <person name="Wang C.C."/>
            <person name="Dunne R.L."/>
            <person name="Upcroft J.A."/>
            <person name="Upcroft P."/>
            <person name="White O."/>
            <person name="Salzberg S.L."/>
            <person name="Tang P."/>
            <person name="Chiu C.-H."/>
            <person name="Lee Y.-S."/>
            <person name="Embley T.M."/>
            <person name="Coombs G.H."/>
            <person name="Mottram J.C."/>
            <person name="Tachezy J."/>
            <person name="Fraser-Liggett C.M."/>
            <person name="Johnson P.J."/>
        </authorList>
    </citation>
    <scope>NUCLEOTIDE SEQUENCE [LARGE SCALE GENOMIC DNA]</scope>
    <source>
        <strain evidence="1">G3</strain>
    </source>
</reference>
<dbReference type="AlphaFoldDB" id="A2EJJ1"/>
<gene>
    <name evidence="1" type="ORF">TVAG_197740</name>
</gene>
<proteinExistence type="predicted"/>
<dbReference type="EMBL" id="DS113406">
    <property type="protein sequence ID" value="EAY07161.1"/>
    <property type="molecule type" value="Genomic_DNA"/>
</dbReference>
<dbReference type="KEGG" id="tva:4765047"/>
<keyword evidence="2" id="KW-1185">Reference proteome</keyword>